<organism evidence="7 8">
    <name type="scientific">Rhodobacter flavimaris</name>
    <dbReference type="NCBI Taxonomy" id="2907145"/>
    <lineage>
        <taxon>Bacteria</taxon>
        <taxon>Pseudomonadati</taxon>
        <taxon>Pseudomonadota</taxon>
        <taxon>Alphaproteobacteria</taxon>
        <taxon>Rhodobacterales</taxon>
        <taxon>Rhodobacter group</taxon>
        <taxon>Rhodobacter</taxon>
    </lineage>
</organism>
<evidence type="ECO:0000256" key="4">
    <source>
        <dbReference type="PROSITE-ProRule" id="PRU00433"/>
    </source>
</evidence>
<keyword evidence="3 4" id="KW-0408">Iron</keyword>
<evidence type="ECO:0000313" key="7">
    <source>
        <dbReference type="EMBL" id="MCE5972527.1"/>
    </source>
</evidence>
<dbReference type="PROSITE" id="PS51007">
    <property type="entry name" value="CYTC"/>
    <property type="match status" value="1"/>
</dbReference>
<gene>
    <name evidence="7" type="ORF">LZA78_03390</name>
</gene>
<dbReference type="SUPFAM" id="SSF46626">
    <property type="entry name" value="Cytochrome c"/>
    <property type="match status" value="1"/>
</dbReference>
<evidence type="ECO:0000313" key="8">
    <source>
        <dbReference type="Proteomes" id="UP001521181"/>
    </source>
</evidence>
<dbReference type="InterPro" id="IPR009056">
    <property type="entry name" value="Cyt_c-like_dom"/>
</dbReference>
<keyword evidence="2 4" id="KW-0479">Metal-binding</keyword>
<feature type="signal peptide" evidence="5">
    <location>
        <begin position="1"/>
        <end position="20"/>
    </location>
</feature>
<dbReference type="InterPro" id="IPR036909">
    <property type="entry name" value="Cyt_c-like_dom_sf"/>
</dbReference>
<comment type="caution">
    <text evidence="7">The sequence shown here is derived from an EMBL/GenBank/DDBJ whole genome shotgun (WGS) entry which is preliminary data.</text>
</comment>
<evidence type="ECO:0000256" key="1">
    <source>
        <dbReference type="ARBA" id="ARBA00022617"/>
    </source>
</evidence>
<dbReference type="EMBL" id="JAJUOS010000002">
    <property type="protein sequence ID" value="MCE5972527.1"/>
    <property type="molecule type" value="Genomic_DNA"/>
</dbReference>
<feature type="chain" id="PRO_5045090683" evidence="5">
    <location>
        <begin position="21"/>
        <end position="144"/>
    </location>
</feature>
<name>A0ABS8YVJ3_9RHOB</name>
<evidence type="ECO:0000256" key="5">
    <source>
        <dbReference type="SAM" id="SignalP"/>
    </source>
</evidence>
<protein>
    <submittedName>
        <fullName evidence="7">Cytochrome c</fullName>
    </submittedName>
</protein>
<proteinExistence type="predicted"/>
<keyword evidence="1 4" id="KW-0349">Heme</keyword>
<dbReference type="Proteomes" id="UP001521181">
    <property type="component" value="Unassembled WGS sequence"/>
</dbReference>
<sequence length="144" mass="15038">MMKKYLVAAAALAIAGGAYLALDSGSTPDVQAKAPAEGDPMVAVSLPDSLSSNAQMGQRAFDAVCTDCHGASGSGKLGFGPPLIHKIYEPSHHGDLSFLAAVQNGVRAHHWKFGDMPPVEGLTPSDVINIVAYVREIQRVNGIQ</sequence>
<feature type="domain" description="Cytochrome c" evidence="6">
    <location>
        <begin position="52"/>
        <end position="138"/>
    </location>
</feature>
<evidence type="ECO:0000256" key="3">
    <source>
        <dbReference type="ARBA" id="ARBA00023004"/>
    </source>
</evidence>
<dbReference type="RefSeq" id="WP_233675544.1">
    <property type="nucleotide sequence ID" value="NZ_JAJUOS010000002.1"/>
</dbReference>
<evidence type="ECO:0000256" key="2">
    <source>
        <dbReference type="ARBA" id="ARBA00022723"/>
    </source>
</evidence>
<reference evidence="7 8" key="1">
    <citation type="submission" date="2021-12" db="EMBL/GenBank/DDBJ databases">
        <title>Sinirhodobacter sp. WL0062 is a bacterium isolated from seawater.</title>
        <authorList>
            <person name="Wang L."/>
            <person name="He W."/>
            <person name="Zhang D.-F."/>
        </authorList>
    </citation>
    <scope>NUCLEOTIDE SEQUENCE [LARGE SCALE GENOMIC DNA]</scope>
    <source>
        <strain evidence="7 8">WL0062</strain>
    </source>
</reference>
<accession>A0ABS8YVJ3</accession>
<evidence type="ECO:0000259" key="6">
    <source>
        <dbReference type="PROSITE" id="PS51007"/>
    </source>
</evidence>
<dbReference type="Pfam" id="PF00034">
    <property type="entry name" value="Cytochrom_C"/>
    <property type="match status" value="1"/>
</dbReference>
<dbReference type="Gene3D" id="1.10.760.10">
    <property type="entry name" value="Cytochrome c-like domain"/>
    <property type="match status" value="1"/>
</dbReference>
<keyword evidence="5" id="KW-0732">Signal</keyword>
<keyword evidence="8" id="KW-1185">Reference proteome</keyword>